<dbReference type="PANTHER" id="PTHR31061">
    <property type="entry name" value="LD22376P"/>
    <property type="match status" value="1"/>
</dbReference>
<dbReference type="PANTHER" id="PTHR31061:SF24">
    <property type="entry name" value="LD22376P"/>
    <property type="match status" value="1"/>
</dbReference>
<feature type="transmembrane region" description="Helical" evidence="1">
    <location>
        <begin position="102"/>
        <end position="123"/>
    </location>
</feature>
<protein>
    <recommendedName>
        <fullName evidence="4">DUF5009 domain-containing protein</fullName>
    </recommendedName>
</protein>
<feature type="transmembrane region" description="Helical" evidence="1">
    <location>
        <begin position="267"/>
        <end position="284"/>
    </location>
</feature>
<dbReference type="KEGG" id="tpla:ElP_57550"/>
<feature type="transmembrane region" description="Helical" evidence="1">
    <location>
        <begin position="158"/>
        <end position="177"/>
    </location>
</feature>
<sequence length="402" mass="44352">MTTDPARTATPAPSPGRLASIDAYRGLVMFLMMAEVLHLAGVAAAHPGNRAWEALGHHQSHVEWIGCSLHDLIQPSFSFLVGVSLPFSLASRASRGQSRGRLVLHACWRAFVLIALGIFLRSVGDPRTDYTFEDTLTQIGLGYPILFLLGLRPQRDRWIAVAVLLVGIWAAFAIYPAPGTDFDWAAVGVAPDWPHLMGGFQAHWNKNSNLAWAFDRWFLNLFPRDEPFGYNRGGYATLSFVPTLATMVLGLIAGQVLIGNRSPRGKVAWLIGAGAASMGLGWALGELGICPVVKRIWTPSWTLFSGGWCFLFLGAAYGVIDGFGWKKWVFPLVVVGMNSIAAYLMSWLFEGFIGDALTRHLGAETFRALGEPYEPLLHGAAVLLVMWGLLFWMYRRRFFLKI</sequence>
<feature type="transmembrane region" description="Helical" evidence="1">
    <location>
        <begin position="328"/>
        <end position="349"/>
    </location>
</feature>
<dbReference type="Proteomes" id="UP000317835">
    <property type="component" value="Chromosome"/>
</dbReference>
<evidence type="ECO:0000256" key="1">
    <source>
        <dbReference type="SAM" id="Phobius"/>
    </source>
</evidence>
<feature type="transmembrane region" description="Helical" evidence="1">
    <location>
        <begin position="376"/>
        <end position="394"/>
    </location>
</feature>
<evidence type="ECO:0000313" key="2">
    <source>
        <dbReference type="EMBL" id="QDV37808.1"/>
    </source>
</evidence>
<feature type="transmembrane region" description="Helical" evidence="1">
    <location>
        <begin position="235"/>
        <end position="258"/>
    </location>
</feature>
<dbReference type="AlphaFoldDB" id="A0A518HAC6"/>
<keyword evidence="1" id="KW-0472">Membrane</keyword>
<keyword evidence="3" id="KW-1185">Reference proteome</keyword>
<gene>
    <name evidence="2" type="ORF">ElP_57550</name>
</gene>
<feature type="transmembrane region" description="Helical" evidence="1">
    <location>
        <begin position="296"/>
        <end position="316"/>
    </location>
</feature>
<organism evidence="2 3">
    <name type="scientific">Tautonia plasticadhaerens</name>
    <dbReference type="NCBI Taxonomy" id="2527974"/>
    <lineage>
        <taxon>Bacteria</taxon>
        <taxon>Pseudomonadati</taxon>
        <taxon>Planctomycetota</taxon>
        <taxon>Planctomycetia</taxon>
        <taxon>Isosphaerales</taxon>
        <taxon>Isosphaeraceae</taxon>
        <taxon>Tautonia</taxon>
    </lineage>
</organism>
<name>A0A518HAC6_9BACT</name>
<evidence type="ECO:0008006" key="4">
    <source>
        <dbReference type="Google" id="ProtNLM"/>
    </source>
</evidence>
<dbReference type="RefSeq" id="WP_231749290.1">
    <property type="nucleotide sequence ID" value="NZ_CP036426.1"/>
</dbReference>
<evidence type="ECO:0000313" key="3">
    <source>
        <dbReference type="Proteomes" id="UP000317835"/>
    </source>
</evidence>
<proteinExistence type="predicted"/>
<feature type="transmembrane region" description="Helical" evidence="1">
    <location>
        <begin position="135"/>
        <end position="151"/>
    </location>
</feature>
<keyword evidence="1" id="KW-1133">Transmembrane helix</keyword>
<reference evidence="2 3" key="1">
    <citation type="submission" date="2019-02" db="EMBL/GenBank/DDBJ databases">
        <title>Deep-cultivation of Planctomycetes and their phenomic and genomic characterization uncovers novel biology.</title>
        <authorList>
            <person name="Wiegand S."/>
            <person name="Jogler M."/>
            <person name="Boedeker C."/>
            <person name="Pinto D."/>
            <person name="Vollmers J."/>
            <person name="Rivas-Marin E."/>
            <person name="Kohn T."/>
            <person name="Peeters S.H."/>
            <person name="Heuer A."/>
            <person name="Rast P."/>
            <person name="Oberbeckmann S."/>
            <person name="Bunk B."/>
            <person name="Jeske O."/>
            <person name="Meyerdierks A."/>
            <person name="Storesund J.E."/>
            <person name="Kallscheuer N."/>
            <person name="Luecker S."/>
            <person name="Lage O.M."/>
            <person name="Pohl T."/>
            <person name="Merkel B.J."/>
            <person name="Hornburger P."/>
            <person name="Mueller R.-W."/>
            <person name="Bruemmer F."/>
            <person name="Labrenz M."/>
            <person name="Spormann A.M."/>
            <person name="Op den Camp H."/>
            <person name="Overmann J."/>
            <person name="Amann R."/>
            <person name="Jetten M.S.M."/>
            <person name="Mascher T."/>
            <person name="Medema M.H."/>
            <person name="Devos D.P."/>
            <person name="Kaster A.-K."/>
            <person name="Ovreas L."/>
            <person name="Rohde M."/>
            <person name="Galperin M.Y."/>
            <person name="Jogler C."/>
        </authorList>
    </citation>
    <scope>NUCLEOTIDE SEQUENCE [LARGE SCALE GENOMIC DNA]</scope>
    <source>
        <strain evidence="2 3">ElP</strain>
    </source>
</reference>
<dbReference type="EMBL" id="CP036426">
    <property type="protein sequence ID" value="QDV37808.1"/>
    <property type="molecule type" value="Genomic_DNA"/>
</dbReference>
<keyword evidence="1" id="KW-0812">Transmembrane</keyword>
<accession>A0A518HAC6</accession>